<organism evidence="1 2">
    <name type="scientific">Halococcoides cellulosivorans</name>
    <dbReference type="NCBI Taxonomy" id="1679096"/>
    <lineage>
        <taxon>Archaea</taxon>
        <taxon>Methanobacteriati</taxon>
        <taxon>Methanobacteriota</taxon>
        <taxon>Stenosarchaea group</taxon>
        <taxon>Halobacteria</taxon>
        <taxon>Halobacteriales</taxon>
        <taxon>Haloarculaceae</taxon>
        <taxon>Halococcoides</taxon>
    </lineage>
</organism>
<dbReference type="Gene3D" id="3.60.15.10">
    <property type="entry name" value="Ribonuclease Z/Hydroxyacylglutathione hydrolase-like"/>
    <property type="match status" value="1"/>
</dbReference>
<evidence type="ECO:0000313" key="2">
    <source>
        <dbReference type="Proteomes" id="UP000244727"/>
    </source>
</evidence>
<reference evidence="1 2" key="1">
    <citation type="submission" date="2018-04" db="EMBL/GenBank/DDBJ databases">
        <title>Halococcoides cellulosivorans gen. nov., sp. nov., an extremely halophilic cellulose-utilizing haloarchaeon from hypersaline lakes.</title>
        <authorList>
            <person name="Sorokin D.Y."/>
            <person name="Toshchakov S.V."/>
            <person name="Samarov N.I."/>
            <person name="Korzhenkov A."/>
            <person name="Kublanov I.V."/>
        </authorList>
    </citation>
    <scope>NUCLEOTIDE SEQUENCE [LARGE SCALE GENOMIC DNA]</scope>
    <source>
        <strain evidence="1 2">HArcel1</strain>
    </source>
</reference>
<proteinExistence type="predicted"/>
<dbReference type="KEGG" id="harc:HARCEL1_05975"/>
<evidence type="ECO:0000313" key="1">
    <source>
        <dbReference type="EMBL" id="AWB27280.1"/>
    </source>
</evidence>
<dbReference type="PANTHER" id="PTHR11203">
    <property type="entry name" value="CLEAVAGE AND POLYADENYLATION SPECIFICITY FACTOR FAMILY MEMBER"/>
    <property type="match status" value="1"/>
</dbReference>
<name>A0A2R4X0G1_9EURY</name>
<gene>
    <name evidence="1" type="ORF">HARCEL1_05975</name>
</gene>
<protein>
    <submittedName>
        <fullName evidence="1">mRNA 3'-end processing factor</fullName>
    </submittedName>
</protein>
<keyword evidence="2" id="KW-1185">Reference proteome</keyword>
<accession>A0A2R4X0G1</accession>
<dbReference type="RefSeq" id="WP_108381649.1">
    <property type="nucleotide sequence ID" value="NZ_CP028858.1"/>
</dbReference>
<dbReference type="GeneID" id="36512036"/>
<dbReference type="EMBL" id="CP028858">
    <property type="protein sequence ID" value="AWB27280.1"/>
    <property type="molecule type" value="Genomic_DNA"/>
</dbReference>
<dbReference type="GO" id="GO:0004521">
    <property type="term" value="F:RNA endonuclease activity"/>
    <property type="evidence" value="ECO:0007669"/>
    <property type="project" value="TreeGrafter"/>
</dbReference>
<dbReference type="PANTHER" id="PTHR11203:SF37">
    <property type="entry name" value="INTEGRATOR COMPLEX SUBUNIT 11"/>
    <property type="match status" value="1"/>
</dbReference>
<dbReference type="SUPFAM" id="SSF56281">
    <property type="entry name" value="Metallo-hydrolase/oxidoreductase"/>
    <property type="match status" value="1"/>
</dbReference>
<dbReference type="InterPro" id="IPR050698">
    <property type="entry name" value="MBL"/>
</dbReference>
<dbReference type="AlphaFoldDB" id="A0A2R4X0G1"/>
<dbReference type="Proteomes" id="UP000244727">
    <property type="component" value="Chromosome"/>
</dbReference>
<dbReference type="InterPro" id="IPR036866">
    <property type="entry name" value="RibonucZ/Hydroxyglut_hydro"/>
</dbReference>
<sequence length="323" mass="34853">MVSISQGDGVRIDVPGAPTVVVDAAAPDDGLPVYTHAHGDHLYDRAPEAAICSDLTRDLAGVRRDGVPDPLDHPAVSLVPSGHVPGSRAVLVEGDRRVLHTGDCALRDRLFLDGFDPVGADVLVIESTYGIPEYSFPDPSETVAEMLTWLSETRDRPVILFGYALGRAQQLQAIVERSDRDRLFVSDAILDLNAPIERALDLSFGARSIDDLDRIGPGDALVLPSQVRSLAFVENLIEDTDALTASVSGWAVDASFRFATDYDATFVLSDHCDFEDLVGVVEQVDPSEVYTIHGSTEALASELTARGYRAQALKANQHTLGEY</sequence>